<accession>A0A0C5GA03</accession>
<dbReference type="Gene3D" id="3.40.50.720">
    <property type="entry name" value="NAD(P)-binding Rossmann-like Domain"/>
    <property type="match status" value="1"/>
</dbReference>
<gene>
    <name evidence="1" type="ORF">TU94_30775</name>
</gene>
<name>A0A0C5GA03_9ACTN</name>
<dbReference type="STRING" id="477245.TU94_30775"/>
<evidence type="ECO:0000313" key="2">
    <source>
        <dbReference type="Proteomes" id="UP000032234"/>
    </source>
</evidence>
<protein>
    <submittedName>
        <fullName evidence="1">Uncharacterized protein</fullName>
    </submittedName>
</protein>
<dbReference type="KEGG" id="scw:TU94_30775"/>
<dbReference type="PATRIC" id="fig|477245.3.peg.6555"/>
<reference evidence="1 2" key="1">
    <citation type="submission" date="2015-02" db="EMBL/GenBank/DDBJ databases">
        <title>Genome sequence of thermotolerant Streptomyces cyaneogriseus subsp. Noncyanogenus NMWT1, the producer of nematocidal antibiotics nemadectin.</title>
        <authorList>
            <person name="Wang H."/>
            <person name="Li C."/>
            <person name="Xiang W."/>
            <person name="Wang X."/>
        </authorList>
    </citation>
    <scope>NUCLEOTIDE SEQUENCE [LARGE SCALE GENOMIC DNA]</scope>
    <source>
        <strain evidence="1 2">NMWT 1</strain>
    </source>
</reference>
<proteinExistence type="predicted"/>
<dbReference type="EMBL" id="CP010849">
    <property type="protein sequence ID" value="AJP05159.1"/>
    <property type="molecule type" value="Genomic_DNA"/>
</dbReference>
<dbReference type="AlphaFoldDB" id="A0A0C5GA03"/>
<organism evidence="1 2">
    <name type="scientific">Streptomyces cyaneogriseus subsp. noncyanogenus</name>
    <dbReference type="NCBI Taxonomy" id="477245"/>
    <lineage>
        <taxon>Bacteria</taxon>
        <taxon>Bacillati</taxon>
        <taxon>Actinomycetota</taxon>
        <taxon>Actinomycetes</taxon>
        <taxon>Kitasatosporales</taxon>
        <taxon>Streptomycetaceae</taxon>
        <taxon>Streptomyces</taxon>
    </lineage>
</organism>
<dbReference type="RefSeq" id="WP_044386622.1">
    <property type="nucleotide sequence ID" value="NZ_CP010849.1"/>
</dbReference>
<evidence type="ECO:0000313" key="1">
    <source>
        <dbReference type="EMBL" id="AJP05159.1"/>
    </source>
</evidence>
<keyword evidence="2" id="KW-1185">Reference proteome</keyword>
<dbReference type="OrthoDB" id="4309471at2"/>
<sequence>MTFPPVDVSGVRVLPAASFPSIRAELGSLLAGDADGTPPYHGDTPAENVLSVDVVGIDGIDDLLPRALDRTRRGGLHLPVVVHERHTSVGPLTTPGYAACVQCAGYRGLFDPVLPRDGAVGPGEPDDVPPLTAKLVAVTAAREIERITRRAGTLPLTLGGMVRVDHTTGTVGIENVSQIDGCEMCASLIECVLQGVL</sequence>
<dbReference type="HOGENOM" id="CLU_1383456_0_0_11"/>
<dbReference type="Proteomes" id="UP000032234">
    <property type="component" value="Chromosome"/>
</dbReference>